<dbReference type="Pfam" id="PF07331">
    <property type="entry name" value="TctB"/>
    <property type="match status" value="1"/>
</dbReference>
<keyword evidence="1" id="KW-1133">Transmembrane helix</keyword>
<dbReference type="Proteomes" id="UP000231259">
    <property type="component" value="Unassembled WGS sequence"/>
</dbReference>
<evidence type="ECO:0000256" key="1">
    <source>
        <dbReference type="SAM" id="Phobius"/>
    </source>
</evidence>
<organism evidence="3 4">
    <name type="scientific">Puniceibacterium antarcticum</name>
    <dbReference type="NCBI Taxonomy" id="1206336"/>
    <lineage>
        <taxon>Bacteria</taxon>
        <taxon>Pseudomonadati</taxon>
        <taxon>Pseudomonadota</taxon>
        <taxon>Alphaproteobacteria</taxon>
        <taxon>Rhodobacterales</taxon>
        <taxon>Paracoccaceae</taxon>
        <taxon>Puniceibacterium</taxon>
    </lineage>
</organism>
<protein>
    <recommendedName>
        <fullName evidence="2">DUF1468 domain-containing protein</fullName>
    </recommendedName>
</protein>
<reference evidence="3 4" key="1">
    <citation type="submission" date="2013-09" db="EMBL/GenBank/DDBJ databases">
        <title>Genome sequencing of Phaeobacter antarcticus sp. nov. SM1211.</title>
        <authorList>
            <person name="Zhang X.-Y."/>
            <person name="Liu C."/>
            <person name="Chen X.-L."/>
            <person name="Xie B.-B."/>
            <person name="Qin Q.-L."/>
            <person name="Rong J.-C."/>
            <person name="Zhang Y.-Z."/>
        </authorList>
    </citation>
    <scope>NUCLEOTIDE SEQUENCE [LARGE SCALE GENOMIC DNA]</scope>
    <source>
        <strain evidence="3 4">SM1211</strain>
    </source>
</reference>
<keyword evidence="1" id="KW-0812">Transmembrane</keyword>
<name>A0A2G8REL0_9RHOB</name>
<proteinExistence type="predicted"/>
<feature type="transmembrane region" description="Helical" evidence="1">
    <location>
        <begin position="13"/>
        <end position="31"/>
    </location>
</feature>
<feature type="transmembrane region" description="Helical" evidence="1">
    <location>
        <begin position="124"/>
        <end position="143"/>
    </location>
</feature>
<evidence type="ECO:0000259" key="2">
    <source>
        <dbReference type="Pfam" id="PF07331"/>
    </source>
</evidence>
<gene>
    <name evidence="3" type="ORF">P775_11500</name>
</gene>
<evidence type="ECO:0000313" key="4">
    <source>
        <dbReference type="Proteomes" id="UP000231259"/>
    </source>
</evidence>
<feature type="transmembrane region" description="Helical" evidence="1">
    <location>
        <begin position="99"/>
        <end position="117"/>
    </location>
</feature>
<dbReference type="AlphaFoldDB" id="A0A2G8REL0"/>
<keyword evidence="4" id="KW-1185">Reference proteome</keyword>
<dbReference type="EMBL" id="AWWI01000068">
    <property type="protein sequence ID" value="PIL20036.1"/>
    <property type="molecule type" value="Genomic_DNA"/>
</dbReference>
<sequence>MHTNPPRFQFGELILPLIFFIATTVYLSDALQNGAIFRFGLPSAGFMPIVLSVAMYLALLAVLIGQLGHHRARNDAALHSPKTAEELTDLEGLAPSLSLGAHVAMVAVIAISFLYVLAFRQLGFVLSTFLYSLGLQAAFQFGWSRGVFGIVLNLVVAASICLIVYLFFAVLFGIQLPRIGLLK</sequence>
<accession>A0A2G8REL0</accession>
<feature type="transmembrane region" description="Helical" evidence="1">
    <location>
        <begin position="43"/>
        <end position="64"/>
    </location>
</feature>
<dbReference type="RefSeq" id="WP_099911055.1">
    <property type="nucleotide sequence ID" value="NZ_AWWI01000068.1"/>
</dbReference>
<feature type="domain" description="DUF1468" evidence="2">
    <location>
        <begin position="16"/>
        <end position="177"/>
    </location>
</feature>
<dbReference type="OrthoDB" id="7347787at2"/>
<feature type="transmembrane region" description="Helical" evidence="1">
    <location>
        <begin position="149"/>
        <end position="174"/>
    </location>
</feature>
<evidence type="ECO:0000313" key="3">
    <source>
        <dbReference type="EMBL" id="PIL20036.1"/>
    </source>
</evidence>
<comment type="caution">
    <text evidence="3">The sequence shown here is derived from an EMBL/GenBank/DDBJ whole genome shotgun (WGS) entry which is preliminary data.</text>
</comment>
<dbReference type="InterPro" id="IPR009936">
    <property type="entry name" value="DUF1468"/>
</dbReference>
<keyword evidence="1" id="KW-0472">Membrane</keyword>